<dbReference type="InterPro" id="IPR011991">
    <property type="entry name" value="ArsR-like_HTH"/>
</dbReference>
<dbReference type="Proteomes" id="UP000004814">
    <property type="component" value="Unassembled WGS sequence"/>
</dbReference>
<feature type="compositionally biased region" description="Polar residues" evidence="1">
    <location>
        <begin position="19"/>
        <end position="28"/>
    </location>
</feature>
<dbReference type="SUPFAM" id="SSF46785">
    <property type="entry name" value="Winged helix' DNA-binding domain"/>
    <property type="match status" value="1"/>
</dbReference>
<dbReference type="Gene3D" id="1.10.10.10">
    <property type="entry name" value="Winged helix-like DNA-binding domain superfamily/Winged helix DNA-binding domain"/>
    <property type="match status" value="1"/>
</dbReference>
<evidence type="ECO:0000313" key="4">
    <source>
        <dbReference type="Proteomes" id="UP000004814"/>
    </source>
</evidence>
<dbReference type="InterPro" id="IPR041633">
    <property type="entry name" value="Polbeta"/>
</dbReference>
<dbReference type="AlphaFoldDB" id="B1TH16"/>
<reference evidence="3 4" key="1">
    <citation type="submission" date="2008-03" db="EMBL/GenBank/DDBJ databases">
        <title>Sequencing of the draft genome and assembly of Burkholderia ambifaria MEX-5.</title>
        <authorList>
            <consortium name="US DOE Joint Genome Institute (JGI-PGF)"/>
            <person name="Copeland A."/>
            <person name="Lucas S."/>
            <person name="Lapidus A."/>
            <person name="Glavina del Rio T."/>
            <person name="Dalin E."/>
            <person name="Tice H."/>
            <person name="Bruce D."/>
            <person name="Goodwin L."/>
            <person name="Pitluck S."/>
            <person name="Larimer F."/>
            <person name="Land M.L."/>
            <person name="Hauser L."/>
            <person name="Tiedje J."/>
            <person name="Richardson P."/>
        </authorList>
    </citation>
    <scope>NUCLEOTIDE SEQUENCE [LARGE SCALE GENOMIC DNA]</scope>
    <source>
        <strain evidence="3 4">MEX-5</strain>
    </source>
</reference>
<dbReference type="GO" id="GO:0006355">
    <property type="term" value="P:regulation of DNA-templated transcription"/>
    <property type="evidence" value="ECO:0007669"/>
    <property type="project" value="UniProtKB-ARBA"/>
</dbReference>
<dbReference type="Pfam" id="PF18765">
    <property type="entry name" value="Polbeta"/>
    <property type="match status" value="1"/>
</dbReference>
<dbReference type="SUPFAM" id="SSF81301">
    <property type="entry name" value="Nucleotidyltransferase"/>
    <property type="match status" value="1"/>
</dbReference>
<dbReference type="CDD" id="cd05403">
    <property type="entry name" value="NT_KNTase_like"/>
    <property type="match status" value="1"/>
</dbReference>
<comment type="caution">
    <text evidence="3">The sequence shown here is derived from an EMBL/GenBank/DDBJ whole genome shotgun (WGS) entry which is preliminary data.</text>
</comment>
<dbReference type="PATRIC" id="fig|396597.7.peg.156"/>
<feature type="compositionally biased region" description="Low complexity" evidence="1">
    <location>
        <begin position="1"/>
        <end position="18"/>
    </location>
</feature>
<dbReference type="CDD" id="cd00090">
    <property type="entry name" value="HTH_ARSR"/>
    <property type="match status" value="1"/>
</dbReference>
<feature type="region of interest" description="Disordered" evidence="1">
    <location>
        <begin position="1"/>
        <end position="29"/>
    </location>
</feature>
<evidence type="ECO:0000259" key="2">
    <source>
        <dbReference type="Pfam" id="PF18765"/>
    </source>
</evidence>
<dbReference type="Gene3D" id="3.30.460.10">
    <property type="entry name" value="Beta Polymerase, domain 2"/>
    <property type="match status" value="1"/>
</dbReference>
<dbReference type="EMBL" id="ABLK01000604">
    <property type="protein sequence ID" value="EDT37139.1"/>
    <property type="molecule type" value="Genomic_DNA"/>
</dbReference>
<proteinExistence type="predicted"/>
<feature type="domain" description="Polymerase beta nucleotidyltransferase" evidence="2">
    <location>
        <begin position="193"/>
        <end position="252"/>
    </location>
</feature>
<protein>
    <recommendedName>
        <fullName evidence="2">Polymerase beta nucleotidyltransferase domain-containing protein</fullName>
    </recommendedName>
</protein>
<accession>B1TH16</accession>
<dbReference type="InterPro" id="IPR043519">
    <property type="entry name" value="NT_sf"/>
</dbReference>
<evidence type="ECO:0000313" key="3">
    <source>
        <dbReference type="EMBL" id="EDT37139.1"/>
    </source>
</evidence>
<name>B1TH16_9BURK</name>
<gene>
    <name evidence="3" type="ORF">BamMEX5DRAFT_7083</name>
</gene>
<dbReference type="InterPro" id="IPR036390">
    <property type="entry name" value="WH_DNA-bd_sf"/>
</dbReference>
<evidence type="ECO:0000256" key="1">
    <source>
        <dbReference type="SAM" id="MobiDB-lite"/>
    </source>
</evidence>
<sequence length="287" mass="31499">MPMPCASTRSSRASYASSCNPGSPSTAPSKPPELIGILVNLTSGPSRLAVAITNVSRYPCYLDPPKRSLIELKFGSIVLNFGSIVLFSRLMTKLGDALFSSAQQPILACLFGQPEQWFHVKELIRLTSLGSASVQRELNRLEKGGLIETRRIANLKQVRAYAGSPIFSELRLIILKTFGVVEVLREALSPLTSEIQLAFVYGSVAQGSDQAGSDVDVMLVSETLSYGQIMAALESAERQLGRSVQITQYTHEEFLERKRKSHPFLAEVLRQPKLMIIGTEDDIDRIG</sequence>
<organism evidence="3 4">
    <name type="scientific">Burkholderia ambifaria MEX-5</name>
    <dbReference type="NCBI Taxonomy" id="396597"/>
    <lineage>
        <taxon>Bacteria</taxon>
        <taxon>Pseudomonadati</taxon>
        <taxon>Pseudomonadota</taxon>
        <taxon>Betaproteobacteria</taxon>
        <taxon>Burkholderiales</taxon>
        <taxon>Burkholderiaceae</taxon>
        <taxon>Burkholderia</taxon>
        <taxon>Burkholderia cepacia complex</taxon>
    </lineage>
</organism>
<dbReference type="InterPro" id="IPR036388">
    <property type="entry name" value="WH-like_DNA-bd_sf"/>
</dbReference>